<evidence type="ECO:0000256" key="2">
    <source>
        <dbReference type="SAM" id="Phobius"/>
    </source>
</evidence>
<gene>
    <name evidence="3" type="ORF">TSA1_07885</name>
</gene>
<dbReference type="RefSeq" id="WP_100175915.1">
    <property type="nucleotide sequence ID" value="NZ_LFJC01000003.1"/>
</dbReference>
<dbReference type="AlphaFoldDB" id="A0A2M6U7V6"/>
<evidence type="ECO:0000313" key="4">
    <source>
        <dbReference type="Proteomes" id="UP000228930"/>
    </source>
</evidence>
<keyword evidence="2" id="KW-0472">Membrane</keyword>
<accession>A0A2M6U7V6</accession>
<organism evidence="3 4">
    <name type="scientific">Bradyrhizobium nitroreducens</name>
    <dbReference type="NCBI Taxonomy" id="709803"/>
    <lineage>
        <taxon>Bacteria</taxon>
        <taxon>Pseudomonadati</taxon>
        <taxon>Pseudomonadota</taxon>
        <taxon>Alphaproteobacteria</taxon>
        <taxon>Hyphomicrobiales</taxon>
        <taxon>Nitrobacteraceae</taxon>
        <taxon>Bradyrhizobium</taxon>
    </lineage>
</organism>
<dbReference type="EMBL" id="LFJC01000003">
    <property type="protein sequence ID" value="PIT00700.1"/>
    <property type="molecule type" value="Genomic_DNA"/>
</dbReference>
<feature type="transmembrane region" description="Helical" evidence="2">
    <location>
        <begin position="6"/>
        <end position="27"/>
    </location>
</feature>
<feature type="region of interest" description="Disordered" evidence="1">
    <location>
        <begin position="37"/>
        <end position="58"/>
    </location>
</feature>
<evidence type="ECO:0000256" key="1">
    <source>
        <dbReference type="SAM" id="MobiDB-lite"/>
    </source>
</evidence>
<dbReference type="Proteomes" id="UP000228930">
    <property type="component" value="Unassembled WGS sequence"/>
</dbReference>
<evidence type="ECO:0000313" key="3">
    <source>
        <dbReference type="EMBL" id="PIT00700.1"/>
    </source>
</evidence>
<comment type="caution">
    <text evidence="3">The sequence shown here is derived from an EMBL/GenBank/DDBJ whole genome shotgun (WGS) entry which is preliminary data.</text>
</comment>
<proteinExistence type="predicted"/>
<name>A0A2M6U7V6_9BRAD</name>
<keyword evidence="2" id="KW-0812">Transmembrane</keyword>
<keyword evidence="4" id="KW-1185">Reference proteome</keyword>
<keyword evidence="2" id="KW-1133">Transmembrane helix</keyword>
<reference evidence="3 4" key="1">
    <citation type="submission" date="2015-06" db="EMBL/GenBank/DDBJ databases">
        <title>Comparative genome analysis of nirS-carrying Bradyrhizobium sp. strains.</title>
        <authorList>
            <person name="Ishii S."/>
            <person name="Jang J."/>
            <person name="Nishizawa T."/>
            <person name="Senoo K."/>
        </authorList>
    </citation>
    <scope>NUCLEOTIDE SEQUENCE [LARGE SCALE GENOMIC DNA]</scope>
    <source>
        <strain evidence="3 4">TSA1</strain>
    </source>
</reference>
<sequence>MKLRDLAQGASVFLGVIVAGYVSTSYVDKRFALRETTPAPAQTSGPAPSACVGEDGSWKNWPWPNVPALSPKCR</sequence>
<protein>
    <submittedName>
        <fullName evidence="3">Uncharacterized protein</fullName>
    </submittedName>
</protein>